<dbReference type="InterPro" id="IPR020056">
    <property type="entry name" value="Rbsml_bL25/Gln-tRNA_synth_N"/>
</dbReference>
<dbReference type="Proteomes" id="UP000030321">
    <property type="component" value="Unassembled WGS sequence"/>
</dbReference>
<dbReference type="InterPro" id="IPR020057">
    <property type="entry name" value="Ribosomal_bL25_b-dom"/>
</dbReference>
<evidence type="ECO:0000256" key="1">
    <source>
        <dbReference type="ARBA" id="ARBA00022730"/>
    </source>
</evidence>
<keyword evidence="2 5" id="KW-0694">RNA-binding</keyword>
<protein>
    <recommendedName>
        <fullName evidence="5">Large ribosomal subunit protein bL25</fullName>
    </recommendedName>
    <alternativeName>
        <fullName evidence="5">General stress protein CTC</fullName>
    </alternativeName>
</protein>
<dbReference type="InterPro" id="IPR029751">
    <property type="entry name" value="Ribosomal_L25_dom"/>
</dbReference>
<keyword evidence="1 5" id="KW-0699">rRNA-binding</keyword>
<dbReference type="GO" id="GO:0008097">
    <property type="term" value="F:5S rRNA binding"/>
    <property type="evidence" value="ECO:0007669"/>
    <property type="project" value="InterPro"/>
</dbReference>
<dbReference type="CDD" id="cd00495">
    <property type="entry name" value="Ribosomal_L25_TL5_CTC"/>
    <property type="match status" value="1"/>
</dbReference>
<dbReference type="RefSeq" id="WP_045357724.1">
    <property type="nucleotide sequence ID" value="NZ_BBPA01000019.1"/>
</dbReference>
<comment type="function">
    <text evidence="5">This is one of the proteins that binds to the 5S RNA in the ribosome where it forms part of the central protuberance.</text>
</comment>
<dbReference type="PANTHER" id="PTHR33284">
    <property type="entry name" value="RIBOSOMAL PROTEIN L25/GLN-TRNA SYNTHETASE, ANTI-CODON-BINDING DOMAIN-CONTAINING PROTEIN"/>
    <property type="match status" value="1"/>
</dbReference>
<dbReference type="InterPro" id="IPR011035">
    <property type="entry name" value="Ribosomal_bL25/Gln-tRNA_synth"/>
</dbReference>
<dbReference type="GO" id="GO:0022625">
    <property type="term" value="C:cytosolic large ribosomal subunit"/>
    <property type="evidence" value="ECO:0007669"/>
    <property type="project" value="TreeGrafter"/>
</dbReference>
<evidence type="ECO:0000256" key="3">
    <source>
        <dbReference type="ARBA" id="ARBA00022980"/>
    </source>
</evidence>
<accession>A0A0A1VR55</accession>
<dbReference type="NCBIfam" id="NF004139">
    <property type="entry name" value="PRK05618.4-2"/>
    <property type="match status" value="1"/>
</dbReference>
<reference evidence="9" key="1">
    <citation type="journal article" date="2015" name="Genome">
        <title>Whole Genome Sequence of the Non-Microcystin-Producing Microcystis aeruginosa Strain NIES-44.</title>
        <authorList>
            <person name="Okano K."/>
            <person name="Miyata N."/>
            <person name="Ozaki Y."/>
        </authorList>
    </citation>
    <scope>NUCLEOTIDE SEQUENCE [LARGE SCALE GENOMIC DNA]</scope>
    <source>
        <strain evidence="9">NIES-44</strain>
    </source>
</reference>
<dbReference type="NCBIfam" id="TIGR00731">
    <property type="entry name" value="bL25_bact_ctc"/>
    <property type="match status" value="1"/>
</dbReference>
<gene>
    <name evidence="5" type="primary">rplY</name>
    <name evidence="5" type="synonym">ctc</name>
    <name evidence="8" type="ORF">N44_00377</name>
</gene>
<dbReference type="GO" id="GO:0003735">
    <property type="term" value="F:structural constituent of ribosome"/>
    <property type="evidence" value="ECO:0007669"/>
    <property type="project" value="InterPro"/>
</dbReference>
<evidence type="ECO:0000256" key="4">
    <source>
        <dbReference type="ARBA" id="ARBA00023274"/>
    </source>
</evidence>
<sequence>MQVSVECQKRPENINPRALRRQGLIPAVLYGHNGTESVSLVVPEKAALTLLKKASVNNTLVDVNVPEMPWTGKALIQEVQSHAWKRNLYHLSFFSVSAHGKLDIVVPVKAIGEAIGTKQGGLIEQFVNEVNVSCTADNIPEVIEFDVSGIGVGQSLLVGDLKMPEGVTLKDDPHTTVFAVVAAKR</sequence>
<dbReference type="Gene3D" id="2.170.120.20">
    <property type="entry name" value="Ribosomal protein L25, beta domain"/>
    <property type="match status" value="1"/>
</dbReference>
<evidence type="ECO:0000313" key="8">
    <source>
        <dbReference type="EMBL" id="GAL92089.1"/>
    </source>
</evidence>
<feature type="domain" description="Large ribosomal subunit protein bL25 L25" evidence="6">
    <location>
        <begin position="6"/>
        <end position="93"/>
    </location>
</feature>
<dbReference type="InterPro" id="IPR037121">
    <property type="entry name" value="Ribosomal_bL25_C"/>
</dbReference>
<organism evidence="8 9">
    <name type="scientific">Microcystis aeruginosa NIES-44</name>
    <dbReference type="NCBI Taxonomy" id="449439"/>
    <lineage>
        <taxon>Bacteria</taxon>
        <taxon>Bacillati</taxon>
        <taxon>Cyanobacteriota</taxon>
        <taxon>Cyanophyceae</taxon>
        <taxon>Oscillatoriophycideae</taxon>
        <taxon>Chroococcales</taxon>
        <taxon>Microcystaceae</taxon>
        <taxon>Microcystis</taxon>
    </lineage>
</organism>
<comment type="subunit">
    <text evidence="5">Part of the 50S ribosomal subunit; part of the 5S rRNA/L5/L18/L25 subcomplex. Contacts the 5S rRNA. Binds to the 5S rRNA independently of L5 and L18.</text>
</comment>
<dbReference type="EMBL" id="BBPA01000019">
    <property type="protein sequence ID" value="GAL92089.1"/>
    <property type="molecule type" value="Genomic_DNA"/>
</dbReference>
<feature type="domain" description="Large ribosomal subunit protein bL25 beta" evidence="7">
    <location>
        <begin position="101"/>
        <end position="183"/>
    </location>
</feature>
<evidence type="ECO:0000259" key="7">
    <source>
        <dbReference type="Pfam" id="PF14693"/>
    </source>
</evidence>
<dbReference type="Pfam" id="PF01386">
    <property type="entry name" value="Ribosomal_L25p"/>
    <property type="match status" value="1"/>
</dbReference>
<dbReference type="SUPFAM" id="SSF50715">
    <property type="entry name" value="Ribosomal protein L25-like"/>
    <property type="match status" value="1"/>
</dbReference>
<evidence type="ECO:0000256" key="5">
    <source>
        <dbReference type="HAMAP-Rule" id="MF_01334"/>
    </source>
</evidence>
<evidence type="ECO:0000259" key="6">
    <source>
        <dbReference type="Pfam" id="PF01386"/>
    </source>
</evidence>
<dbReference type="AlphaFoldDB" id="A0A0A1VR55"/>
<name>A0A0A1VR55_MICAE</name>
<dbReference type="HAMAP" id="MF_01334">
    <property type="entry name" value="Ribosomal_bL25_CTC"/>
    <property type="match status" value="1"/>
</dbReference>
<dbReference type="Pfam" id="PF14693">
    <property type="entry name" value="Ribosomal_TL5_C"/>
    <property type="match status" value="1"/>
</dbReference>
<proteinExistence type="inferred from homology"/>
<keyword evidence="3 5" id="KW-0689">Ribosomal protein</keyword>
<dbReference type="GO" id="GO:0006412">
    <property type="term" value="P:translation"/>
    <property type="evidence" value="ECO:0007669"/>
    <property type="project" value="UniProtKB-UniRule"/>
</dbReference>
<dbReference type="InterPro" id="IPR001021">
    <property type="entry name" value="Ribosomal_bL25_long"/>
</dbReference>
<keyword evidence="4 5" id="KW-0687">Ribonucleoprotein</keyword>
<comment type="similarity">
    <text evidence="5">Belongs to the bacterial ribosomal protein bL25 family. CTC subfamily.</text>
</comment>
<comment type="caution">
    <text evidence="8">The sequence shown here is derived from an EMBL/GenBank/DDBJ whole genome shotgun (WGS) entry which is preliminary data.</text>
</comment>
<dbReference type="InterPro" id="IPR020930">
    <property type="entry name" value="Ribosomal_uL5_bac-type"/>
</dbReference>
<dbReference type="NCBIfam" id="NF004612">
    <property type="entry name" value="PRK05943.1"/>
    <property type="match status" value="1"/>
</dbReference>
<dbReference type="PANTHER" id="PTHR33284:SF1">
    <property type="entry name" value="RIBOSOMAL PROTEIN L25_GLN-TRNA SYNTHETASE, ANTI-CODON-BINDING DOMAIN-CONTAINING PROTEIN"/>
    <property type="match status" value="1"/>
</dbReference>
<dbReference type="Gene3D" id="2.40.240.10">
    <property type="entry name" value="Ribosomal Protein L25, Chain P"/>
    <property type="match status" value="1"/>
</dbReference>
<evidence type="ECO:0000313" key="9">
    <source>
        <dbReference type="Proteomes" id="UP000030321"/>
    </source>
</evidence>
<evidence type="ECO:0000256" key="2">
    <source>
        <dbReference type="ARBA" id="ARBA00022884"/>
    </source>
</evidence>